<sequence>MKNFDKISFEHKKILEDVGIELKRLRTKKTKSYTQLAEEIGISRNTYNSMELGKINFQLSTLLQVLDYHGVSIHKFFEDLSKK</sequence>
<feature type="domain" description="HTH cro/C1-type" evidence="1">
    <location>
        <begin position="22"/>
        <end position="76"/>
    </location>
</feature>
<dbReference type="Gene3D" id="1.10.260.40">
    <property type="entry name" value="lambda repressor-like DNA-binding domains"/>
    <property type="match status" value="1"/>
</dbReference>
<dbReference type="SUPFAM" id="SSF47413">
    <property type="entry name" value="lambda repressor-like DNA-binding domains"/>
    <property type="match status" value="1"/>
</dbReference>
<dbReference type="GO" id="GO:0003677">
    <property type="term" value="F:DNA binding"/>
    <property type="evidence" value="ECO:0007669"/>
    <property type="project" value="InterPro"/>
</dbReference>
<accession>A0A9X3FB06</accession>
<dbReference type="Pfam" id="PF01381">
    <property type="entry name" value="HTH_3"/>
    <property type="match status" value="1"/>
</dbReference>
<evidence type="ECO:0000313" key="3">
    <source>
        <dbReference type="Proteomes" id="UP001145087"/>
    </source>
</evidence>
<keyword evidence="3" id="KW-1185">Reference proteome</keyword>
<gene>
    <name evidence="2" type="ORF">OU798_02690</name>
</gene>
<dbReference type="SMART" id="SM00530">
    <property type="entry name" value="HTH_XRE"/>
    <property type="match status" value="1"/>
</dbReference>
<dbReference type="InterPro" id="IPR010982">
    <property type="entry name" value="Lambda_DNA-bd_dom_sf"/>
</dbReference>
<dbReference type="CDD" id="cd00093">
    <property type="entry name" value="HTH_XRE"/>
    <property type="match status" value="1"/>
</dbReference>
<evidence type="ECO:0000313" key="2">
    <source>
        <dbReference type="EMBL" id="MCY1719228.1"/>
    </source>
</evidence>
<dbReference type="RefSeq" id="WP_343331563.1">
    <property type="nucleotide sequence ID" value="NZ_JAPOHD010000005.1"/>
</dbReference>
<dbReference type="Proteomes" id="UP001145087">
    <property type="component" value="Unassembled WGS sequence"/>
</dbReference>
<proteinExistence type="predicted"/>
<protein>
    <submittedName>
        <fullName evidence="2">Helix-turn-helix transcriptional regulator</fullName>
    </submittedName>
</protein>
<dbReference type="AlphaFoldDB" id="A0A9X3FB06"/>
<comment type="caution">
    <text evidence="2">The sequence shown here is derived from an EMBL/GenBank/DDBJ whole genome shotgun (WGS) entry which is preliminary data.</text>
</comment>
<dbReference type="PROSITE" id="PS50943">
    <property type="entry name" value="HTH_CROC1"/>
    <property type="match status" value="1"/>
</dbReference>
<dbReference type="EMBL" id="JAPOHD010000005">
    <property type="protein sequence ID" value="MCY1719228.1"/>
    <property type="molecule type" value="Genomic_DNA"/>
</dbReference>
<name>A0A9X3FB06_9BACT</name>
<evidence type="ECO:0000259" key="1">
    <source>
        <dbReference type="PROSITE" id="PS50943"/>
    </source>
</evidence>
<dbReference type="InterPro" id="IPR001387">
    <property type="entry name" value="Cro/C1-type_HTH"/>
</dbReference>
<reference evidence="2" key="1">
    <citation type="submission" date="2022-11" db="EMBL/GenBank/DDBJ databases">
        <title>Marilongibacter aestuarii gen. nov., sp. nov., isolated from tidal flat sediment.</title>
        <authorList>
            <person name="Jiayan W."/>
        </authorList>
    </citation>
    <scope>NUCLEOTIDE SEQUENCE</scope>
    <source>
        <strain evidence="2">Z1-6</strain>
    </source>
</reference>
<organism evidence="2 3">
    <name type="scientific">Draconibacterium aestuarii</name>
    <dbReference type="NCBI Taxonomy" id="2998507"/>
    <lineage>
        <taxon>Bacteria</taxon>
        <taxon>Pseudomonadati</taxon>
        <taxon>Bacteroidota</taxon>
        <taxon>Bacteroidia</taxon>
        <taxon>Marinilabiliales</taxon>
        <taxon>Prolixibacteraceae</taxon>
        <taxon>Draconibacterium</taxon>
    </lineage>
</organism>